<name>A0ABR2RHY1_9ROSI</name>
<evidence type="ECO:0000256" key="1">
    <source>
        <dbReference type="SAM" id="MobiDB-lite"/>
    </source>
</evidence>
<protein>
    <recommendedName>
        <fullName evidence="4">BRO1 domain-containing protein</fullName>
    </recommendedName>
</protein>
<sequence>MGCTYSGQSMSKDLQDGVLEAISIQALGQAAAYYYHGLVLDKGSEPTCHISDVCCFLAAQEILLESKKACISVCLAIPVTREPPLRGAMKHLHQKIPKVASRKSQVYGYLLEQEKALQTLPELPDFQLSLRPDDYELPAMDPAWDSENWEKQSHPRKEHLKDCEDEIETE</sequence>
<organism evidence="2 3">
    <name type="scientific">Hibiscus sabdariffa</name>
    <name type="common">roselle</name>
    <dbReference type="NCBI Taxonomy" id="183260"/>
    <lineage>
        <taxon>Eukaryota</taxon>
        <taxon>Viridiplantae</taxon>
        <taxon>Streptophyta</taxon>
        <taxon>Embryophyta</taxon>
        <taxon>Tracheophyta</taxon>
        <taxon>Spermatophyta</taxon>
        <taxon>Magnoliopsida</taxon>
        <taxon>eudicotyledons</taxon>
        <taxon>Gunneridae</taxon>
        <taxon>Pentapetalae</taxon>
        <taxon>rosids</taxon>
        <taxon>malvids</taxon>
        <taxon>Malvales</taxon>
        <taxon>Malvaceae</taxon>
        <taxon>Malvoideae</taxon>
        <taxon>Hibiscus</taxon>
    </lineage>
</organism>
<feature type="compositionally biased region" description="Basic and acidic residues" evidence="1">
    <location>
        <begin position="148"/>
        <end position="162"/>
    </location>
</feature>
<dbReference type="Proteomes" id="UP001396334">
    <property type="component" value="Unassembled WGS sequence"/>
</dbReference>
<evidence type="ECO:0000313" key="3">
    <source>
        <dbReference type="Proteomes" id="UP001396334"/>
    </source>
</evidence>
<keyword evidence="3" id="KW-1185">Reference proteome</keyword>
<proteinExistence type="predicted"/>
<accession>A0ABR2RHY1</accession>
<dbReference type="InterPro" id="IPR038898">
    <property type="entry name" value="BROX"/>
</dbReference>
<evidence type="ECO:0008006" key="4">
    <source>
        <dbReference type="Google" id="ProtNLM"/>
    </source>
</evidence>
<reference evidence="2 3" key="1">
    <citation type="journal article" date="2024" name="G3 (Bethesda)">
        <title>Genome assembly of Hibiscus sabdariffa L. provides insights into metabolisms of medicinal natural products.</title>
        <authorList>
            <person name="Kim T."/>
        </authorList>
    </citation>
    <scope>NUCLEOTIDE SEQUENCE [LARGE SCALE GENOMIC DNA]</scope>
    <source>
        <strain evidence="2">TK-2024</strain>
        <tissue evidence="2">Old leaves</tissue>
    </source>
</reference>
<evidence type="ECO:0000313" key="2">
    <source>
        <dbReference type="EMBL" id="KAK9012399.1"/>
    </source>
</evidence>
<dbReference type="EMBL" id="JBBPBN010000022">
    <property type="protein sequence ID" value="KAK9012399.1"/>
    <property type="molecule type" value="Genomic_DNA"/>
</dbReference>
<feature type="region of interest" description="Disordered" evidence="1">
    <location>
        <begin position="139"/>
        <end position="170"/>
    </location>
</feature>
<gene>
    <name evidence="2" type="ORF">V6N11_040454</name>
</gene>
<dbReference type="PANTHER" id="PTHR23032">
    <property type="entry name" value="BRO1 DOMAIN-CONTAINING PROTEIN BROX"/>
    <property type="match status" value="1"/>
</dbReference>
<comment type="caution">
    <text evidence="2">The sequence shown here is derived from an EMBL/GenBank/DDBJ whole genome shotgun (WGS) entry which is preliminary data.</text>
</comment>
<dbReference type="PANTHER" id="PTHR23032:SF2">
    <property type="entry name" value="ENDOSOMAL TARGETING BRO1-LIKE DOMAIN-CONTAINING PROTEIN"/>
    <property type="match status" value="1"/>
</dbReference>